<protein>
    <recommendedName>
        <fullName evidence="5">Pectinesterase inhibitor domain-containing protein</fullName>
    </recommendedName>
</protein>
<feature type="domain" description="Pectinesterase inhibitor" evidence="5">
    <location>
        <begin position="24"/>
        <end position="177"/>
    </location>
</feature>
<dbReference type="InterPro" id="IPR034088">
    <property type="entry name" value="Pla_a_1-like"/>
</dbReference>
<comment type="similarity">
    <text evidence="3">Belongs to the PMEI family.</text>
</comment>
<sequence>MMKPISIFFLSILIIIIIQAASSSSQTLINSTCKTAANDDPNISYSFCTTSLQAAPASRCATLKGLGTISIRLIRYNITDTRCHIRQLLKNSKKLDPYVKQCLDDCFELYSDAIPSVKEAMRLYNQNKFDDAATQISSIMTDSTTCEEGFAERKGVVSPLTSRNGYAFELSAMALSVMRIVQTGSG</sequence>
<dbReference type="OrthoDB" id="1915198at2759"/>
<feature type="chain" id="PRO_5040134151" description="Pectinesterase inhibitor domain-containing protein" evidence="4">
    <location>
        <begin position="21"/>
        <end position="186"/>
    </location>
</feature>
<dbReference type="Gene3D" id="1.20.140.40">
    <property type="entry name" value="Invertase/pectin methylesterase inhibitor family protein"/>
    <property type="match status" value="1"/>
</dbReference>
<dbReference type="SMART" id="SM00856">
    <property type="entry name" value="PMEI"/>
    <property type="match status" value="1"/>
</dbReference>
<dbReference type="FunFam" id="1.20.140.40:FF:000002">
    <property type="entry name" value="Putative invertase inhibitor"/>
    <property type="match status" value="1"/>
</dbReference>
<evidence type="ECO:0000256" key="4">
    <source>
        <dbReference type="SAM" id="SignalP"/>
    </source>
</evidence>
<evidence type="ECO:0000256" key="3">
    <source>
        <dbReference type="ARBA" id="ARBA00038471"/>
    </source>
</evidence>
<dbReference type="InterPro" id="IPR006501">
    <property type="entry name" value="Pectinesterase_inhib_dom"/>
</dbReference>
<dbReference type="GO" id="GO:0005576">
    <property type="term" value="C:extracellular region"/>
    <property type="evidence" value="ECO:0007669"/>
    <property type="project" value="UniProtKB-ARBA"/>
</dbReference>
<dbReference type="CDD" id="cd15795">
    <property type="entry name" value="PMEI-Pla_a_1_like"/>
    <property type="match status" value="1"/>
</dbReference>
<evidence type="ECO:0000313" key="7">
    <source>
        <dbReference type="Proteomes" id="UP001153555"/>
    </source>
</evidence>
<gene>
    <name evidence="6" type="ORF">SHERM_18332</name>
</gene>
<dbReference type="EMBL" id="CACSLK010020742">
    <property type="protein sequence ID" value="CAA0820330.1"/>
    <property type="molecule type" value="Genomic_DNA"/>
</dbReference>
<keyword evidence="7" id="KW-1185">Reference proteome</keyword>
<organism evidence="6 7">
    <name type="scientific">Striga hermonthica</name>
    <name type="common">Purple witchweed</name>
    <name type="synonym">Buchnera hermonthica</name>
    <dbReference type="NCBI Taxonomy" id="68872"/>
    <lineage>
        <taxon>Eukaryota</taxon>
        <taxon>Viridiplantae</taxon>
        <taxon>Streptophyta</taxon>
        <taxon>Embryophyta</taxon>
        <taxon>Tracheophyta</taxon>
        <taxon>Spermatophyta</taxon>
        <taxon>Magnoliopsida</taxon>
        <taxon>eudicotyledons</taxon>
        <taxon>Gunneridae</taxon>
        <taxon>Pentapetalae</taxon>
        <taxon>asterids</taxon>
        <taxon>lamiids</taxon>
        <taxon>Lamiales</taxon>
        <taxon>Orobanchaceae</taxon>
        <taxon>Buchnereae</taxon>
        <taxon>Striga</taxon>
    </lineage>
</organism>
<dbReference type="PANTHER" id="PTHR35357">
    <property type="entry name" value="OS02G0537100 PROTEIN"/>
    <property type="match status" value="1"/>
</dbReference>
<accession>A0A9N7N4J5</accession>
<name>A0A9N7N4J5_STRHE</name>
<keyword evidence="1 4" id="KW-0732">Signal</keyword>
<dbReference type="Proteomes" id="UP001153555">
    <property type="component" value="Unassembled WGS sequence"/>
</dbReference>
<reference evidence="6" key="1">
    <citation type="submission" date="2019-12" db="EMBL/GenBank/DDBJ databases">
        <authorList>
            <person name="Scholes J."/>
        </authorList>
    </citation>
    <scope>NUCLEOTIDE SEQUENCE</scope>
</reference>
<evidence type="ECO:0000313" key="6">
    <source>
        <dbReference type="EMBL" id="CAA0820330.1"/>
    </source>
</evidence>
<dbReference type="SUPFAM" id="SSF101148">
    <property type="entry name" value="Plant invertase/pectin methylesterase inhibitor"/>
    <property type="match status" value="1"/>
</dbReference>
<proteinExistence type="inferred from homology"/>
<evidence type="ECO:0000256" key="2">
    <source>
        <dbReference type="ARBA" id="ARBA00023157"/>
    </source>
</evidence>
<keyword evidence="2" id="KW-1015">Disulfide bond</keyword>
<feature type="signal peptide" evidence="4">
    <location>
        <begin position="1"/>
        <end position="20"/>
    </location>
</feature>
<dbReference type="AlphaFoldDB" id="A0A9N7N4J5"/>
<dbReference type="InterPro" id="IPR035513">
    <property type="entry name" value="Invertase/methylesterase_inhib"/>
</dbReference>
<comment type="caution">
    <text evidence="6">The sequence shown here is derived from an EMBL/GenBank/DDBJ whole genome shotgun (WGS) entry which is preliminary data.</text>
</comment>
<evidence type="ECO:0000259" key="5">
    <source>
        <dbReference type="SMART" id="SM00856"/>
    </source>
</evidence>
<dbReference type="PANTHER" id="PTHR35357:SF17">
    <property type="entry name" value="PECTINESTERASE INHIBITOR 12"/>
    <property type="match status" value="1"/>
</dbReference>
<dbReference type="Pfam" id="PF04043">
    <property type="entry name" value="PMEI"/>
    <property type="match status" value="1"/>
</dbReference>
<dbReference type="GO" id="GO:0004857">
    <property type="term" value="F:enzyme inhibitor activity"/>
    <property type="evidence" value="ECO:0007669"/>
    <property type="project" value="InterPro"/>
</dbReference>
<evidence type="ECO:0000256" key="1">
    <source>
        <dbReference type="ARBA" id="ARBA00022729"/>
    </source>
</evidence>
<dbReference type="NCBIfam" id="TIGR01614">
    <property type="entry name" value="PME_inhib"/>
    <property type="match status" value="1"/>
</dbReference>